<dbReference type="InterPro" id="IPR009875">
    <property type="entry name" value="PilZ_domain"/>
</dbReference>
<dbReference type="Pfam" id="PF07238">
    <property type="entry name" value="PilZ"/>
    <property type="match status" value="1"/>
</dbReference>
<name>A0A316G8W9_9RHOB</name>
<reference evidence="2 3" key="1">
    <citation type="submission" date="2018-05" db="EMBL/GenBank/DDBJ databases">
        <title>Genomic Encyclopedia of Type Strains, Phase IV (KMG-IV): sequencing the most valuable type-strain genomes for metagenomic binning, comparative biology and taxonomic classification.</title>
        <authorList>
            <person name="Goeker M."/>
        </authorList>
    </citation>
    <scope>NUCLEOTIDE SEQUENCE [LARGE SCALE GENOMIC DNA]</scope>
    <source>
        <strain evidence="2 3">DSM 103371</strain>
    </source>
</reference>
<dbReference type="EMBL" id="QGGV01000003">
    <property type="protein sequence ID" value="PWK57013.1"/>
    <property type="molecule type" value="Genomic_DNA"/>
</dbReference>
<gene>
    <name evidence="2" type="ORF">C8D95_103249</name>
</gene>
<dbReference type="GO" id="GO:0035438">
    <property type="term" value="F:cyclic-di-GMP binding"/>
    <property type="evidence" value="ECO:0007669"/>
    <property type="project" value="InterPro"/>
</dbReference>
<dbReference type="RefSeq" id="WP_109758763.1">
    <property type="nucleotide sequence ID" value="NZ_CP034588.1"/>
</dbReference>
<accession>A0A316G8W9</accession>
<organism evidence="2 3">
    <name type="scientific">Silicimonas algicola</name>
    <dbReference type="NCBI Taxonomy" id="1826607"/>
    <lineage>
        <taxon>Bacteria</taxon>
        <taxon>Pseudomonadati</taxon>
        <taxon>Pseudomonadota</taxon>
        <taxon>Alphaproteobacteria</taxon>
        <taxon>Rhodobacterales</taxon>
        <taxon>Paracoccaceae</taxon>
    </lineage>
</organism>
<evidence type="ECO:0000259" key="1">
    <source>
        <dbReference type="Pfam" id="PF07238"/>
    </source>
</evidence>
<feature type="domain" description="PilZ" evidence="1">
    <location>
        <begin position="22"/>
        <end position="96"/>
    </location>
</feature>
<protein>
    <recommendedName>
        <fullName evidence="1">PilZ domain-containing protein</fullName>
    </recommendedName>
</protein>
<comment type="caution">
    <text evidence="2">The sequence shown here is derived from an EMBL/GenBank/DDBJ whole genome shotgun (WGS) entry which is preliminary data.</text>
</comment>
<sequence>MMMRETFNRRFSPNRRRTCVEAWFHRDAETRDGGSRLRITIRDVSYDGMRLEVEEALAPGTAGAVEVLGTRIPAIVHWWKNGQAGVHLAERLDRDLLVALEAADDDLAEYR</sequence>
<proteinExistence type="predicted"/>
<evidence type="ECO:0000313" key="2">
    <source>
        <dbReference type="EMBL" id="PWK57013.1"/>
    </source>
</evidence>
<keyword evidence="3" id="KW-1185">Reference proteome</keyword>
<dbReference type="KEGG" id="salo:EF888_09455"/>
<dbReference type="Proteomes" id="UP000245390">
    <property type="component" value="Unassembled WGS sequence"/>
</dbReference>
<evidence type="ECO:0000313" key="3">
    <source>
        <dbReference type="Proteomes" id="UP000245390"/>
    </source>
</evidence>
<dbReference type="SUPFAM" id="SSF141371">
    <property type="entry name" value="PilZ domain-like"/>
    <property type="match status" value="1"/>
</dbReference>
<dbReference type="AlphaFoldDB" id="A0A316G8W9"/>